<organism evidence="1">
    <name type="scientific">Arion vulgaris</name>
    <dbReference type="NCBI Taxonomy" id="1028688"/>
    <lineage>
        <taxon>Eukaryota</taxon>
        <taxon>Metazoa</taxon>
        <taxon>Spiralia</taxon>
        <taxon>Lophotrochozoa</taxon>
        <taxon>Mollusca</taxon>
        <taxon>Gastropoda</taxon>
        <taxon>Heterobranchia</taxon>
        <taxon>Euthyneura</taxon>
        <taxon>Panpulmonata</taxon>
        <taxon>Eupulmonata</taxon>
        <taxon>Stylommatophora</taxon>
        <taxon>Helicina</taxon>
        <taxon>Arionoidea</taxon>
        <taxon>Arionidae</taxon>
        <taxon>Arion</taxon>
    </lineage>
</organism>
<gene>
    <name evidence="1" type="primary">ORF32965</name>
</gene>
<feature type="non-terminal residue" evidence="1">
    <location>
        <position position="167"/>
    </location>
</feature>
<evidence type="ECO:0000313" key="1">
    <source>
        <dbReference type="EMBL" id="CEK58403.1"/>
    </source>
</evidence>
<feature type="non-terminal residue" evidence="1">
    <location>
        <position position="1"/>
    </location>
</feature>
<accession>A0A0B6YQA0</accession>
<proteinExistence type="predicted"/>
<sequence length="167" mass="17963">GNPIVENATNNDINGVNETPLNIKDTYASLDSEGKASGLTGNDIGVSGVPQHLKPFNEDQSSHNTVLSSKDGPVVPPGLVLEYKKYLKDIKQPQFGDINPPEHTHVSFEDLPVEPHEDLPVEPHEESLSNNLITDTTSINTINSVFNISTSEATEPVIDSAAPINQS</sequence>
<dbReference type="AlphaFoldDB" id="A0A0B6YQA0"/>
<name>A0A0B6YQA0_9EUPU</name>
<dbReference type="EMBL" id="HACG01011538">
    <property type="protein sequence ID" value="CEK58403.1"/>
    <property type="molecule type" value="Transcribed_RNA"/>
</dbReference>
<reference evidence="1" key="1">
    <citation type="submission" date="2014-12" db="EMBL/GenBank/DDBJ databases">
        <title>Insight into the proteome of Arion vulgaris.</title>
        <authorList>
            <person name="Aradska J."/>
            <person name="Bulat T."/>
            <person name="Smidak R."/>
            <person name="Sarate P."/>
            <person name="Gangsoo J."/>
            <person name="Sialana F."/>
            <person name="Bilban M."/>
            <person name="Lubec G."/>
        </authorList>
    </citation>
    <scope>NUCLEOTIDE SEQUENCE</scope>
    <source>
        <tissue evidence="1">Skin</tissue>
    </source>
</reference>
<protein>
    <submittedName>
        <fullName evidence="1">Uncharacterized protein</fullName>
    </submittedName>
</protein>